<evidence type="ECO:0000313" key="2">
    <source>
        <dbReference type="EMBL" id="MDR6901395.1"/>
    </source>
</evidence>
<feature type="coiled-coil region" evidence="1">
    <location>
        <begin position="48"/>
        <end position="101"/>
    </location>
</feature>
<gene>
    <name evidence="2" type="ORF">J2W52_003019</name>
</gene>
<proteinExistence type="predicted"/>
<name>A0ABU1SQZ5_9HYPH</name>
<sequence>MALWQVAIQRWRRCIGCLSKLSGFDPIYLVGPIFFSLKERFAMRNSYLKQLRTQREQLEAKLELHIARYCFGEGEVDDGTEAELRQRIAEISDEIAALEAERGE</sequence>
<keyword evidence="3" id="KW-1185">Reference proteome</keyword>
<evidence type="ECO:0000256" key="1">
    <source>
        <dbReference type="SAM" id="Coils"/>
    </source>
</evidence>
<comment type="caution">
    <text evidence="2">The sequence shown here is derived from an EMBL/GenBank/DDBJ whole genome shotgun (WGS) entry which is preliminary data.</text>
</comment>
<dbReference type="Proteomes" id="UP001250791">
    <property type="component" value="Unassembled WGS sequence"/>
</dbReference>
<protein>
    <submittedName>
        <fullName evidence="2">Uncharacterized protein</fullName>
    </submittedName>
</protein>
<reference evidence="2 3" key="1">
    <citation type="submission" date="2023-07" db="EMBL/GenBank/DDBJ databases">
        <title>Sorghum-associated microbial communities from plants grown in Nebraska, USA.</title>
        <authorList>
            <person name="Schachtman D."/>
        </authorList>
    </citation>
    <scope>NUCLEOTIDE SEQUENCE [LARGE SCALE GENOMIC DNA]</scope>
    <source>
        <strain evidence="2 3">3199</strain>
    </source>
</reference>
<accession>A0ABU1SQZ5</accession>
<keyword evidence="1" id="KW-0175">Coiled coil</keyword>
<evidence type="ECO:0000313" key="3">
    <source>
        <dbReference type="Proteomes" id="UP001250791"/>
    </source>
</evidence>
<organism evidence="2 3">
    <name type="scientific">Rhizobium miluonense</name>
    <dbReference type="NCBI Taxonomy" id="411945"/>
    <lineage>
        <taxon>Bacteria</taxon>
        <taxon>Pseudomonadati</taxon>
        <taxon>Pseudomonadota</taxon>
        <taxon>Alphaproteobacteria</taxon>
        <taxon>Hyphomicrobiales</taxon>
        <taxon>Rhizobiaceae</taxon>
        <taxon>Rhizobium/Agrobacterium group</taxon>
        <taxon>Rhizobium</taxon>
    </lineage>
</organism>
<dbReference type="EMBL" id="JAVDUP010000003">
    <property type="protein sequence ID" value="MDR6901395.1"/>
    <property type="molecule type" value="Genomic_DNA"/>
</dbReference>